<evidence type="ECO:0000313" key="3">
    <source>
        <dbReference type="Proteomes" id="UP000276984"/>
    </source>
</evidence>
<dbReference type="SMART" id="SM00530">
    <property type="entry name" value="HTH_XRE"/>
    <property type="match status" value="1"/>
</dbReference>
<protein>
    <submittedName>
        <fullName evidence="2">XRE family transcriptional regulator</fullName>
    </submittedName>
</protein>
<evidence type="ECO:0000259" key="1">
    <source>
        <dbReference type="PROSITE" id="PS50943"/>
    </source>
</evidence>
<gene>
    <name evidence="2" type="ORF">D8I30_04355</name>
</gene>
<dbReference type="OrthoDB" id="3034420at2"/>
<feature type="domain" description="HTH cro/C1-type" evidence="1">
    <location>
        <begin position="14"/>
        <end position="69"/>
    </location>
</feature>
<proteinExistence type="predicted"/>
<dbReference type="GO" id="GO:0003677">
    <property type="term" value="F:DNA binding"/>
    <property type="evidence" value="ECO:0007669"/>
    <property type="project" value="InterPro"/>
</dbReference>
<dbReference type="EMBL" id="CP032707">
    <property type="protein sequence ID" value="AYG94498.1"/>
    <property type="molecule type" value="Genomic_DNA"/>
</dbReference>
<dbReference type="AlphaFoldDB" id="A0A494RDT2"/>
<dbReference type="CDD" id="cd00093">
    <property type="entry name" value="HTH_XRE"/>
    <property type="match status" value="1"/>
</dbReference>
<dbReference type="Pfam" id="PF01381">
    <property type="entry name" value="HTH_3"/>
    <property type="match status" value="1"/>
</dbReference>
<dbReference type="Gene3D" id="1.10.260.40">
    <property type="entry name" value="lambda repressor-like DNA-binding domains"/>
    <property type="match status" value="1"/>
</dbReference>
<dbReference type="InterPro" id="IPR010982">
    <property type="entry name" value="Lambda_DNA-bd_dom_sf"/>
</dbReference>
<dbReference type="RefSeq" id="WP_121481653.1">
    <property type="nucleotide sequence ID" value="NZ_CP032707.1"/>
</dbReference>
<dbReference type="Proteomes" id="UP000276984">
    <property type="component" value="Chromosome"/>
</dbReference>
<sequence>MIPDPRYQQFGEAMKVRRQQLGTTQAELAARVGLSRASIANIERGRQSVLLHHACDIAAALKLDHVTDLMPSRSSLSLENEALALSDDVSAAAKAQISGIIAAAMAAARPRS</sequence>
<accession>A0A494RDT2</accession>
<dbReference type="InterPro" id="IPR001387">
    <property type="entry name" value="Cro/C1-type_HTH"/>
</dbReference>
<reference evidence="2 3" key="1">
    <citation type="submission" date="2018-10" db="EMBL/GenBank/DDBJ databases">
        <title>Complete genome sequence of Brevundimonas naejangsanensis BRV3.</title>
        <authorList>
            <person name="Berrios L."/>
            <person name="Ely B."/>
        </authorList>
    </citation>
    <scope>NUCLEOTIDE SEQUENCE [LARGE SCALE GENOMIC DNA]</scope>
    <source>
        <strain evidence="2 3">BRV3</strain>
    </source>
</reference>
<organism evidence="2 3">
    <name type="scientific">Brevundimonas naejangsanensis</name>
    <dbReference type="NCBI Taxonomy" id="588932"/>
    <lineage>
        <taxon>Bacteria</taxon>
        <taxon>Pseudomonadati</taxon>
        <taxon>Pseudomonadota</taxon>
        <taxon>Alphaproteobacteria</taxon>
        <taxon>Caulobacterales</taxon>
        <taxon>Caulobacteraceae</taxon>
        <taxon>Brevundimonas</taxon>
    </lineage>
</organism>
<keyword evidence="3" id="KW-1185">Reference proteome</keyword>
<dbReference type="PROSITE" id="PS50943">
    <property type="entry name" value="HTH_CROC1"/>
    <property type="match status" value="1"/>
</dbReference>
<name>A0A494RDT2_9CAUL</name>
<dbReference type="SUPFAM" id="SSF47413">
    <property type="entry name" value="lambda repressor-like DNA-binding domains"/>
    <property type="match status" value="1"/>
</dbReference>
<evidence type="ECO:0000313" key="2">
    <source>
        <dbReference type="EMBL" id="AYG94498.1"/>
    </source>
</evidence>